<dbReference type="KEGG" id="gce:KYE46_02890"/>
<feature type="signal peptide" evidence="2">
    <location>
        <begin position="1"/>
        <end position="19"/>
    </location>
</feature>
<reference evidence="3 4" key="1">
    <citation type="submission" date="2021-07" db="EMBL/GenBank/DDBJ databases">
        <title>A novel Jannaschia species isolated from marine dinoflagellate Ceratoperidinium margalefii.</title>
        <authorList>
            <person name="Jiang Y."/>
            <person name="Li Z."/>
        </authorList>
    </citation>
    <scope>NUCLEOTIDE SEQUENCE [LARGE SCALE GENOMIC DNA]</scope>
    <source>
        <strain evidence="3 4">J12C1-MA-4</strain>
    </source>
</reference>
<dbReference type="RefSeq" id="WP_219003336.1">
    <property type="nucleotide sequence ID" value="NZ_CP079194.1"/>
</dbReference>
<proteinExistence type="predicted"/>
<feature type="compositionally biased region" description="Polar residues" evidence="1">
    <location>
        <begin position="40"/>
        <end position="49"/>
    </location>
</feature>
<gene>
    <name evidence="3" type="ORF">KYE46_02890</name>
</gene>
<name>A0A8F6YBK9_9RHOB</name>
<evidence type="ECO:0000313" key="3">
    <source>
        <dbReference type="EMBL" id="QXT40221.1"/>
    </source>
</evidence>
<feature type="region of interest" description="Disordered" evidence="1">
    <location>
        <begin position="22"/>
        <end position="49"/>
    </location>
</feature>
<protein>
    <submittedName>
        <fullName evidence="3">Uncharacterized protein</fullName>
    </submittedName>
</protein>
<evidence type="ECO:0000256" key="2">
    <source>
        <dbReference type="SAM" id="SignalP"/>
    </source>
</evidence>
<dbReference type="AlphaFoldDB" id="A0A8F6YBK9"/>
<feature type="chain" id="PRO_5034277040" evidence="2">
    <location>
        <begin position="20"/>
        <end position="49"/>
    </location>
</feature>
<feature type="compositionally biased region" description="Low complexity" evidence="1">
    <location>
        <begin position="22"/>
        <end position="35"/>
    </location>
</feature>
<accession>A0A8F6YBK9</accession>
<dbReference type="Proteomes" id="UP000825009">
    <property type="component" value="Chromosome"/>
</dbReference>
<keyword evidence="4" id="KW-1185">Reference proteome</keyword>
<evidence type="ECO:0000256" key="1">
    <source>
        <dbReference type="SAM" id="MobiDB-lite"/>
    </source>
</evidence>
<sequence>MLIRTLFCALVAVAAPLHAVAQSQPDCDPTTTTCPAPSPDGTTGVNVDP</sequence>
<dbReference type="EMBL" id="CP079194">
    <property type="protein sequence ID" value="QXT40221.1"/>
    <property type="molecule type" value="Genomic_DNA"/>
</dbReference>
<organism evidence="3 4">
    <name type="scientific">Gymnodinialimonas ceratoperidinii</name>
    <dbReference type="NCBI Taxonomy" id="2856823"/>
    <lineage>
        <taxon>Bacteria</taxon>
        <taxon>Pseudomonadati</taxon>
        <taxon>Pseudomonadota</taxon>
        <taxon>Alphaproteobacteria</taxon>
        <taxon>Rhodobacterales</taxon>
        <taxon>Paracoccaceae</taxon>
        <taxon>Gymnodinialimonas</taxon>
    </lineage>
</organism>
<keyword evidence="2" id="KW-0732">Signal</keyword>
<evidence type="ECO:0000313" key="4">
    <source>
        <dbReference type="Proteomes" id="UP000825009"/>
    </source>
</evidence>